<dbReference type="AlphaFoldDB" id="A0A1G8PJ25"/>
<evidence type="ECO:0000259" key="2">
    <source>
        <dbReference type="Pfam" id="PF04233"/>
    </source>
</evidence>
<accession>A0A1G8PJ25</accession>
<keyword evidence="1" id="KW-0175">Coiled coil</keyword>
<reference evidence="3 4" key="1">
    <citation type="submission" date="2016-10" db="EMBL/GenBank/DDBJ databases">
        <authorList>
            <person name="de Groot N.N."/>
        </authorList>
    </citation>
    <scope>NUCLEOTIDE SEQUENCE [LARGE SCALE GENOMIC DNA]</scope>
    <source>
        <strain evidence="3 4">DSM 2895</strain>
    </source>
</reference>
<dbReference type="InterPro" id="IPR006528">
    <property type="entry name" value="Phage_head_morphogenesis_dom"/>
</dbReference>
<feature type="coiled-coil region" evidence="1">
    <location>
        <begin position="84"/>
        <end position="132"/>
    </location>
</feature>
<dbReference type="Proteomes" id="UP000182836">
    <property type="component" value="Unassembled WGS sequence"/>
</dbReference>
<gene>
    <name evidence="3" type="ORF">SAMN04487909_109112</name>
</gene>
<protein>
    <submittedName>
        <fullName evidence="3">Phage putative head morphogenesis protein, SPP1 gp7 family</fullName>
    </submittedName>
</protein>
<evidence type="ECO:0000256" key="1">
    <source>
        <dbReference type="SAM" id="Coils"/>
    </source>
</evidence>
<evidence type="ECO:0000313" key="4">
    <source>
        <dbReference type="Proteomes" id="UP000182836"/>
    </source>
</evidence>
<feature type="domain" description="Phage head morphogenesis" evidence="2">
    <location>
        <begin position="202"/>
        <end position="307"/>
    </location>
</feature>
<proteinExistence type="predicted"/>
<organism evidence="3 4">
    <name type="scientific">Aneurinibacillus migulanus</name>
    <name type="common">Bacillus migulanus</name>
    <dbReference type="NCBI Taxonomy" id="47500"/>
    <lineage>
        <taxon>Bacteria</taxon>
        <taxon>Bacillati</taxon>
        <taxon>Bacillota</taxon>
        <taxon>Bacilli</taxon>
        <taxon>Bacillales</taxon>
        <taxon>Paenibacillaceae</taxon>
        <taxon>Aneurinibacillus group</taxon>
        <taxon>Aneurinibacillus</taxon>
    </lineage>
</organism>
<sequence>MNDELKNPSAEYLGKRMEEVIEADIKRTDDTEELLTDMYSKSLKAIQQAVQSFVGLYASENGMTYQQATVYLNKTEFMEWRQDIEDYVEQIEKTNDSLLLLELNTLAARSRITRMEKLMTEIKVRLALLKQQQEDTMTGHLIETATESYTKTGFVISQGIGAATAATVLNTQAINAILEIPWSGANYSKRIWSDRQRLALTLEEELMQHFIQGKDIRQTSKALAERMDASLSNATRLIRTESSFVANYSSGKAYEDAGIKQYQFLATLDRRTSSLCQKMDNKVFDLKEKRIGVNYPPLHPYCRSTTIPYFDSPNSLRIARDKNGKPIRIPANMNYEQYKKKYLEKK</sequence>
<dbReference type="GeneID" id="42304493"/>
<dbReference type="Pfam" id="PF04233">
    <property type="entry name" value="Phage_Mu_F"/>
    <property type="match status" value="1"/>
</dbReference>
<dbReference type="EMBL" id="FNED01000009">
    <property type="protein sequence ID" value="SDI92539.1"/>
    <property type="molecule type" value="Genomic_DNA"/>
</dbReference>
<dbReference type="OrthoDB" id="9765386at2"/>
<dbReference type="NCBIfam" id="TIGR01641">
    <property type="entry name" value="phageSPP1_gp7"/>
    <property type="match status" value="1"/>
</dbReference>
<evidence type="ECO:0000313" key="3">
    <source>
        <dbReference type="EMBL" id="SDI92539.1"/>
    </source>
</evidence>
<name>A0A1G8PJ25_ANEMI</name>
<dbReference type="RefSeq" id="WP_052811935.1">
    <property type="nucleotide sequence ID" value="NZ_BJOA01000067.1"/>
</dbReference>